<evidence type="ECO:0000313" key="6">
    <source>
        <dbReference type="EMBL" id="HAD2889390.1"/>
    </source>
</evidence>
<keyword evidence="1" id="KW-1133">Transmembrane helix</keyword>
<proteinExistence type="predicted"/>
<evidence type="ECO:0000313" key="4">
    <source>
        <dbReference type="EMBL" id="HAD2310725.1"/>
    </source>
</evidence>
<feature type="transmembrane region" description="Helical" evidence="1">
    <location>
        <begin position="20"/>
        <end position="42"/>
    </location>
</feature>
<keyword evidence="1" id="KW-0812">Transmembrane</keyword>
<gene>
    <name evidence="2" type="ORF">G1G64_22890</name>
    <name evidence="4" type="ORF">G1G67_22955</name>
    <name evidence="3" type="ORF">G1G74_22795</name>
    <name evidence="6" type="ORF">G1H25_21765</name>
    <name evidence="5" type="ORF">G1H50_22530</name>
</gene>
<dbReference type="EMBL" id="DAAOBH010000035">
    <property type="protein sequence ID" value="HAD2310725.1"/>
    <property type="molecule type" value="Genomic_DNA"/>
</dbReference>
<evidence type="ECO:0000313" key="3">
    <source>
        <dbReference type="EMBL" id="HAD2282137.1"/>
    </source>
</evidence>
<comment type="caution">
    <text evidence="6">The sequence shown here is derived from an EMBL/GenBank/DDBJ whole genome shotgun (WGS) entry which is preliminary data.</text>
</comment>
<name>A0A3Y2BKB2_SALET</name>
<dbReference type="EMBL" id="DAAOCV010000030">
    <property type="protein sequence ID" value="HAD2523950.1"/>
    <property type="molecule type" value="Genomic_DNA"/>
</dbReference>
<keyword evidence="1" id="KW-0472">Membrane</keyword>
<dbReference type="AlphaFoldDB" id="A0A3Y2BKB2"/>
<accession>A0A3Y2BKB2</accession>
<dbReference type="EMBL" id="DAAOBA010000034">
    <property type="protein sequence ID" value="HAD2282137.1"/>
    <property type="molecule type" value="Genomic_DNA"/>
</dbReference>
<organism evidence="6">
    <name type="scientific">Salmonella enterica I</name>
    <dbReference type="NCBI Taxonomy" id="59201"/>
    <lineage>
        <taxon>Bacteria</taxon>
        <taxon>Pseudomonadati</taxon>
        <taxon>Pseudomonadota</taxon>
        <taxon>Gammaproteobacteria</taxon>
        <taxon>Enterobacterales</taxon>
        <taxon>Enterobacteriaceae</taxon>
        <taxon>Salmonella</taxon>
    </lineage>
</organism>
<evidence type="ECO:0000256" key="1">
    <source>
        <dbReference type="SAM" id="Phobius"/>
    </source>
</evidence>
<protein>
    <submittedName>
        <fullName evidence="6">Uncharacterized protein</fullName>
    </submittedName>
</protein>
<reference evidence="6" key="2">
    <citation type="submission" date="2019-01" db="EMBL/GenBank/DDBJ databases">
        <authorList>
            <consortium name="NCBI Pathogen Detection Project"/>
        </authorList>
    </citation>
    <scope>NUCLEOTIDE SEQUENCE</scope>
    <source>
        <strain evidence="6">Salmonella enterica subsp. enterica</strain>
    </source>
</reference>
<reference evidence="6" key="1">
    <citation type="journal article" date="2018" name="Genome Biol.">
        <title>SKESA: strategic k-mer extension for scrupulous assemblies.</title>
        <authorList>
            <person name="Souvorov A."/>
            <person name="Agarwala R."/>
            <person name="Lipman D.J."/>
        </authorList>
    </citation>
    <scope>NUCLEOTIDE SEQUENCE</scope>
    <source>
        <strain evidence="6">Salmonella enterica subsp. enterica</strain>
    </source>
</reference>
<evidence type="ECO:0000313" key="2">
    <source>
        <dbReference type="EMBL" id="HAD2192717.1"/>
    </source>
</evidence>
<sequence length="62" mass="6819">MEEQVMDTNELGLVKARVELITAMLKCATAFVGLVGAVYAVLNMAFNYNNLTHDNRSSKVGR</sequence>
<evidence type="ECO:0000313" key="5">
    <source>
        <dbReference type="EMBL" id="HAD2523950.1"/>
    </source>
</evidence>
<dbReference type="EMBL" id="DAAOAI010000034">
    <property type="protein sequence ID" value="HAD2192717.1"/>
    <property type="molecule type" value="Genomic_DNA"/>
</dbReference>
<dbReference type="EMBL" id="DAAOFU010000029">
    <property type="protein sequence ID" value="HAD2889390.1"/>
    <property type="molecule type" value="Genomic_DNA"/>
</dbReference>